<sequence length="290" mass="31314">MDNAQNTIARISEVFNKGNSGVIVIPPNPTVDAQAAAASLYLGLTKMGKNVSLACSTKPESDIIAADKIKTQLATGGDSLMVSFPYSDGSIDKVDYNIQGEAFNLIITPRPGFAKLDPKAVSFSYTGGVVDFIVVIDTPTLNTLGAIYSENQNHFTGRDIINIDRHLTNAFFGTVNFVNKTVSSISELVLTVLEELKIEIDRDMATNLYSGVAVATNNFTSYSVSADTFEHIATLLRAGAVKKIVKKPEPVKINIAPSAESQPTPIEEVEKEKNAQDWLKPKIFKNSGLI</sequence>
<dbReference type="InterPro" id="IPR001667">
    <property type="entry name" value="DDH_dom"/>
</dbReference>
<evidence type="ECO:0000259" key="1">
    <source>
        <dbReference type="Pfam" id="PF01368"/>
    </source>
</evidence>
<dbReference type="InterPro" id="IPR038763">
    <property type="entry name" value="DHH_sf"/>
</dbReference>
<dbReference type="Proteomes" id="UP000178857">
    <property type="component" value="Unassembled WGS sequence"/>
</dbReference>
<dbReference type="EMBL" id="MGAT01000017">
    <property type="protein sequence ID" value="OGK52678.1"/>
    <property type="molecule type" value="Genomic_DNA"/>
</dbReference>
<organism evidence="2 3">
    <name type="scientific">Candidatus Roizmanbacteria bacterium RIFCSPLOWO2_01_FULL_44_13</name>
    <dbReference type="NCBI Taxonomy" id="1802069"/>
    <lineage>
        <taxon>Bacteria</taxon>
        <taxon>Candidatus Roizmaniibacteriota</taxon>
    </lineage>
</organism>
<dbReference type="AlphaFoldDB" id="A0A1F7JAL8"/>
<dbReference type="Pfam" id="PF01368">
    <property type="entry name" value="DHH"/>
    <property type="match status" value="1"/>
</dbReference>
<gene>
    <name evidence="2" type="ORF">A2970_01505</name>
</gene>
<dbReference type="Gene3D" id="3.90.1640.10">
    <property type="entry name" value="inorganic pyrophosphatase (n-terminal core)"/>
    <property type="match status" value="1"/>
</dbReference>
<dbReference type="PANTHER" id="PTHR47618:SF1">
    <property type="entry name" value="BIFUNCTIONAL OLIGORIBONUCLEASE AND PAP PHOSPHATASE NRNA"/>
    <property type="match status" value="1"/>
</dbReference>
<name>A0A1F7JAL8_9BACT</name>
<dbReference type="SUPFAM" id="SSF64182">
    <property type="entry name" value="DHH phosphoesterases"/>
    <property type="match status" value="1"/>
</dbReference>
<feature type="domain" description="DDH" evidence="1">
    <location>
        <begin position="23"/>
        <end position="212"/>
    </location>
</feature>
<evidence type="ECO:0000313" key="3">
    <source>
        <dbReference type="Proteomes" id="UP000178857"/>
    </source>
</evidence>
<dbReference type="InterPro" id="IPR051319">
    <property type="entry name" value="Oligoribo/pAp-PDE_c-di-AMP_PDE"/>
</dbReference>
<accession>A0A1F7JAL8</accession>
<dbReference type="STRING" id="1802069.A2970_01505"/>
<protein>
    <recommendedName>
        <fullName evidence="1">DDH domain-containing protein</fullName>
    </recommendedName>
</protein>
<evidence type="ECO:0000313" key="2">
    <source>
        <dbReference type="EMBL" id="OGK52678.1"/>
    </source>
</evidence>
<dbReference type="PANTHER" id="PTHR47618">
    <property type="entry name" value="BIFUNCTIONAL OLIGORIBONUCLEASE AND PAP PHOSPHATASE NRNA"/>
    <property type="match status" value="1"/>
</dbReference>
<reference evidence="2 3" key="1">
    <citation type="journal article" date="2016" name="Nat. Commun.">
        <title>Thousands of microbial genomes shed light on interconnected biogeochemical processes in an aquifer system.</title>
        <authorList>
            <person name="Anantharaman K."/>
            <person name="Brown C.T."/>
            <person name="Hug L.A."/>
            <person name="Sharon I."/>
            <person name="Castelle C.J."/>
            <person name="Probst A.J."/>
            <person name="Thomas B.C."/>
            <person name="Singh A."/>
            <person name="Wilkins M.J."/>
            <person name="Karaoz U."/>
            <person name="Brodie E.L."/>
            <person name="Williams K.H."/>
            <person name="Hubbard S.S."/>
            <person name="Banfield J.F."/>
        </authorList>
    </citation>
    <scope>NUCLEOTIDE SEQUENCE [LARGE SCALE GENOMIC DNA]</scope>
</reference>
<proteinExistence type="predicted"/>
<comment type="caution">
    <text evidence="2">The sequence shown here is derived from an EMBL/GenBank/DDBJ whole genome shotgun (WGS) entry which is preliminary data.</text>
</comment>